<feature type="transmembrane region" description="Helical" evidence="5">
    <location>
        <begin position="40"/>
        <end position="57"/>
    </location>
</feature>
<dbReference type="EMBL" id="LAZR01001756">
    <property type="protein sequence ID" value="KKN39564.1"/>
    <property type="molecule type" value="Genomic_DNA"/>
</dbReference>
<evidence type="ECO:0000256" key="2">
    <source>
        <dbReference type="ARBA" id="ARBA00022692"/>
    </source>
</evidence>
<dbReference type="AlphaFoldDB" id="A0A0F9QAL4"/>
<accession>A0A0F9QAL4</accession>
<gene>
    <name evidence="7" type="ORF">LCGC14_0742120</name>
</gene>
<name>A0A0F9QAL4_9ZZZZ</name>
<dbReference type="PANTHER" id="PTHR37422">
    <property type="entry name" value="TEICHURONIC ACID BIOSYNTHESIS PROTEIN TUAE"/>
    <property type="match status" value="1"/>
</dbReference>
<feature type="transmembrane region" description="Helical" evidence="5">
    <location>
        <begin position="186"/>
        <end position="203"/>
    </location>
</feature>
<feature type="transmembrane region" description="Helical" evidence="5">
    <location>
        <begin position="94"/>
        <end position="117"/>
    </location>
</feature>
<dbReference type="InterPro" id="IPR051533">
    <property type="entry name" value="WaaL-like"/>
</dbReference>
<dbReference type="InterPro" id="IPR007016">
    <property type="entry name" value="O-antigen_ligase-rel_domated"/>
</dbReference>
<feature type="transmembrane region" description="Helical" evidence="5">
    <location>
        <begin position="129"/>
        <end position="148"/>
    </location>
</feature>
<feature type="transmembrane region" description="Helical" evidence="5">
    <location>
        <begin position="331"/>
        <end position="351"/>
    </location>
</feature>
<feature type="transmembrane region" description="Helical" evidence="5">
    <location>
        <begin position="6"/>
        <end position="28"/>
    </location>
</feature>
<feature type="domain" description="O-antigen ligase-related" evidence="6">
    <location>
        <begin position="139"/>
        <end position="283"/>
    </location>
</feature>
<comment type="caution">
    <text evidence="7">The sequence shown here is derived from an EMBL/GenBank/DDBJ whole genome shotgun (WGS) entry which is preliminary data.</text>
</comment>
<dbReference type="Pfam" id="PF04932">
    <property type="entry name" value="Wzy_C"/>
    <property type="match status" value="1"/>
</dbReference>
<sequence length="401" mass="46021">MSFSLIPSYTLQETLELLSYFLLGFLIVKTVIRRRQIVKIFYVLVIMGAFQAFYGMFELYNKNPRILFYKKIYYLDTVSGTFVNRNHFSGYLEMIIPLAIGLIIARINLFSLAGLKWREKLLRFSEKGFSTNLMIASSIIAMSMAIIFSKSRSGVFLLIFAFILFFELTVLYFGRMRHRQQGVKNFLKVSFLIITFVSLYIGIDATIERFSLDKLLHEGRLIYWSNAASIVKDFPLFGTGLGTFASVYPAFEEKGISAHLSHAHNDFLEYLSELGIVGMLLLFGGIFFIVMKSFLIWRVRRHPEAKGLALGGIIAIVVILIHSFTDFNLHIPANMVLFTVVLSLTAVTAFYKSGEKRRKNQDSKLSEVLQTWKEIEPSPLMYEKLKLRMKTPGPKTNKMRD</sequence>
<dbReference type="PANTHER" id="PTHR37422:SF23">
    <property type="entry name" value="TEICHURONIC ACID BIOSYNTHESIS PROTEIN TUAE"/>
    <property type="match status" value="1"/>
</dbReference>
<evidence type="ECO:0000256" key="1">
    <source>
        <dbReference type="ARBA" id="ARBA00004141"/>
    </source>
</evidence>
<keyword evidence="2 5" id="KW-0812">Transmembrane</keyword>
<organism evidence="7">
    <name type="scientific">marine sediment metagenome</name>
    <dbReference type="NCBI Taxonomy" id="412755"/>
    <lineage>
        <taxon>unclassified sequences</taxon>
        <taxon>metagenomes</taxon>
        <taxon>ecological metagenomes</taxon>
    </lineage>
</organism>
<comment type="subcellular location">
    <subcellularLocation>
        <location evidence="1">Membrane</location>
        <topology evidence="1">Multi-pass membrane protein</topology>
    </subcellularLocation>
</comment>
<evidence type="ECO:0000256" key="3">
    <source>
        <dbReference type="ARBA" id="ARBA00022989"/>
    </source>
</evidence>
<proteinExistence type="predicted"/>
<dbReference type="GO" id="GO:0016020">
    <property type="term" value="C:membrane"/>
    <property type="evidence" value="ECO:0007669"/>
    <property type="project" value="UniProtKB-SubCell"/>
</dbReference>
<evidence type="ECO:0000259" key="6">
    <source>
        <dbReference type="Pfam" id="PF04932"/>
    </source>
</evidence>
<feature type="transmembrane region" description="Helical" evidence="5">
    <location>
        <begin position="274"/>
        <end position="295"/>
    </location>
</feature>
<feature type="transmembrane region" description="Helical" evidence="5">
    <location>
        <begin position="307"/>
        <end position="325"/>
    </location>
</feature>
<feature type="transmembrane region" description="Helical" evidence="5">
    <location>
        <begin position="154"/>
        <end position="174"/>
    </location>
</feature>
<protein>
    <recommendedName>
        <fullName evidence="6">O-antigen ligase-related domain-containing protein</fullName>
    </recommendedName>
</protein>
<evidence type="ECO:0000313" key="7">
    <source>
        <dbReference type="EMBL" id="KKN39564.1"/>
    </source>
</evidence>
<evidence type="ECO:0000256" key="5">
    <source>
        <dbReference type="SAM" id="Phobius"/>
    </source>
</evidence>
<evidence type="ECO:0000256" key="4">
    <source>
        <dbReference type="ARBA" id="ARBA00023136"/>
    </source>
</evidence>
<keyword evidence="3 5" id="KW-1133">Transmembrane helix</keyword>
<reference evidence="7" key="1">
    <citation type="journal article" date="2015" name="Nature">
        <title>Complex archaea that bridge the gap between prokaryotes and eukaryotes.</title>
        <authorList>
            <person name="Spang A."/>
            <person name="Saw J.H."/>
            <person name="Jorgensen S.L."/>
            <person name="Zaremba-Niedzwiedzka K."/>
            <person name="Martijn J."/>
            <person name="Lind A.E."/>
            <person name="van Eijk R."/>
            <person name="Schleper C."/>
            <person name="Guy L."/>
            <person name="Ettema T.J."/>
        </authorList>
    </citation>
    <scope>NUCLEOTIDE SEQUENCE</scope>
</reference>
<keyword evidence="4 5" id="KW-0472">Membrane</keyword>